<evidence type="ECO:0000313" key="1">
    <source>
        <dbReference type="EMBL" id="KRL92301.1"/>
    </source>
</evidence>
<organism evidence="1 2">
    <name type="scientific">Limosilactobacillus equigenerosi DSM 18793 = JCM 14505</name>
    <dbReference type="NCBI Taxonomy" id="1423742"/>
    <lineage>
        <taxon>Bacteria</taxon>
        <taxon>Bacillati</taxon>
        <taxon>Bacillota</taxon>
        <taxon>Bacilli</taxon>
        <taxon>Lactobacillales</taxon>
        <taxon>Lactobacillaceae</taxon>
        <taxon>Limosilactobacillus</taxon>
    </lineage>
</organism>
<evidence type="ECO:0000313" key="2">
    <source>
        <dbReference type="Proteomes" id="UP000051084"/>
    </source>
</evidence>
<sequence length="520" mass="60169">MNYFIPSWYEDENSWNEKSQLWFRQENKFEFDDVVNYLRIFNKSGINNQLLLTSYFPGLRHYLHRQRLTGISVHSLFDDLQGIPDDFENIPLNYRDIDWPAGTDFVYNAFQIFIYQNGKMVQRLAQGIDGNIIYIEELNNSGQVKRKLLFDDRGFISRDDRLTPEGWKQDYLAPDGSVAFSVYPDDRVLVVDSQKSHTKQTIYNNLSELIQEKLAQYIKNITKNDMVFLSLDNFQSQILGKTLVNKEVEYVLSVFSNRLWVNNQLTQKLLNNAKLVLVDSDNNYSIVHELSNTKVLQIPTFDTRFKLGESNHESMDKILFLVDGLSEIERLNAMSEIIGTLEEHSNYELHLLSFKGENKQSELNNELLKLSSQLKVELPYVITDKPTMLSENQTNTDDNPRNRAVFYHIVNSELDMFSILKETRLVLNLGSNPNVYLQIAAISSGIPQILTTSSLYLNNNKNGKVIENISENLGTAIDYYLLNLRNWNDSQLEAVRLISEYTGAKMIDKLKKSLLENKNG</sequence>
<dbReference type="InterPro" id="IPR022372">
    <property type="entry name" value="Accessory_SS_Asp1"/>
</dbReference>
<keyword evidence="2" id="KW-1185">Reference proteome</keyword>
<evidence type="ECO:0008006" key="3">
    <source>
        <dbReference type="Google" id="ProtNLM"/>
    </source>
</evidence>
<name>A0A0R1UG45_9LACO</name>
<dbReference type="EMBL" id="AZGC01000057">
    <property type="protein sequence ID" value="KRL92301.1"/>
    <property type="molecule type" value="Genomic_DNA"/>
</dbReference>
<dbReference type="NCBIfam" id="TIGR03713">
    <property type="entry name" value="acc_sec_asp1"/>
    <property type="match status" value="1"/>
</dbReference>
<dbReference type="PATRIC" id="fig|1423742.4.peg.362"/>
<gene>
    <name evidence="1" type="ORF">FC21_GL000347</name>
</gene>
<dbReference type="Pfam" id="PF16993">
    <property type="entry name" value="Asp1"/>
    <property type="match status" value="1"/>
</dbReference>
<dbReference type="Proteomes" id="UP000051084">
    <property type="component" value="Unassembled WGS sequence"/>
</dbReference>
<dbReference type="AlphaFoldDB" id="A0A0R1UG45"/>
<accession>A0A0R1UG45</accession>
<dbReference type="RefSeq" id="WP_056995805.1">
    <property type="nucleotide sequence ID" value="NZ_AZGC01000057.1"/>
</dbReference>
<dbReference type="GO" id="GO:0015031">
    <property type="term" value="P:protein transport"/>
    <property type="evidence" value="ECO:0007669"/>
    <property type="project" value="InterPro"/>
</dbReference>
<dbReference type="STRING" id="417373.GCA_001570685_01409"/>
<reference evidence="1 2" key="1">
    <citation type="journal article" date="2015" name="Genome Announc.">
        <title>Expanding the biotechnology potential of lactobacilli through comparative genomics of 213 strains and associated genera.</title>
        <authorList>
            <person name="Sun Z."/>
            <person name="Harris H.M."/>
            <person name="McCann A."/>
            <person name="Guo C."/>
            <person name="Argimon S."/>
            <person name="Zhang W."/>
            <person name="Yang X."/>
            <person name="Jeffery I.B."/>
            <person name="Cooney J.C."/>
            <person name="Kagawa T.F."/>
            <person name="Liu W."/>
            <person name="Song Y."/>
            <person name="Salvetti E."/>
            <person name="Wrobel A."/>
            <person name="Rasinkangas P."/>
            <person name="Parkhill J."/>
            <person name="Rea M.C."/>
            <person name="O'Sullivan O."/>
            <person name="Ritari J."/>
            <person name="Douillard F.P."/>
            <person name="Paul Ross R."/>
            <person name="Yang R."/>
            <person name="Briner A.E."/>
            <person name="Felis G.E."/>
            <person name="de Vos W.M."/>
            <person name="Barrangou R."/>
            <person name="Klaenhammer T.R."/>
            <person name="Caufield P.W."/>
            <person name="Cui Y."/>
            <person name="Zhang H."/>
            <person name="O'Toole P.W."/>
        </authorList>
    </citation>
    <scope>NUCLEOTIDE SEQUENCE [LARGE SCALE GENOMIC DNA]</scope>
    <source>
        <strain evidence="1 2">DSM 18793</strain>
    </source>
</reference>
<comment type="caution">
    <text evidence="1">The sequence shown here is derived from an EMBL/GenBank/DDBJ whole genome shotgun (WGS) entry which is preliminary data.</text>
</comment>
<protein>
    <recommendedName>
        <fullName evidence="3">Accessory Sec system protein Asp1</fullName>
    </recommendedName>
</protein>
<proteinExistence type="predicted"/>